<dbReference type="SMART" id="SM00184">
    <property type="entry name" value="RING"/>
    <property type="match status" value="1"/>
</dbReference>
<protein>
    <recommendedName>
        <fullName evidence="7">RING-type domain-containing protein</fullName>
    </recommendedName>
</protein>
<keyword evidence="6" id="KW-1133">Transmembrane helix</keyword>
<feature type="transmembrane region" description="Helical" evidence="6">
    <location>
        <begin position="43"/>
        <end position="64"/>
    </location>
</feature>
<dbReference type="SUPFAM" id="SSF57850">
    <property type="entry name" value="RING/U-box"/>
    <property type="match status" value="1"/>
</dbReference>
<feature type="compositionally biased region" description="Pro residues" evidence="5">
    <location>
        <begin position="209"/>
        <end position="218"/>
    </location>
</feature>
<reference evidence="8" key="1">
    <citation type="submission" date="2020-03" db="EMBL/GenBank/DDBJ databases">
        <title>Castanea mollissima Vanexum genome sequencing.</title>
        <authorList>
            <person name="Staton M."/>
        </authorList>
    </citation>
    <scope>NUCLEOTIDE SEQUENCE</scope>
    <source>
        <tissue evidence="8">Leaf</tissue>
    </source>
</reference>
<evidence type="ECO:0000256" key="6">
    <source>
        <dbReference type="SAM" id="Phobius"/>
    </source>
</evidence>
<dbReference type="PROSITE" id="PS50089">
    <property type="entry name" value="ZF_RING_2"/>
    <property type="match status" value="1"/>
</dbReference>
<feature type="domain" description="RING-type" evidence="7">
    <location>
        <begin position="135"/>
        <end position="177"/>
    </location>
</feature>
<comment type="caution">
    <text evidence="8">The sequence shown here is derived from an EMBL/GenBank/DDBJ whole genome shotgun (WGS) entry which is preliminary data.</text>
</comment>
<evidence type="ECO:0000256" key="2">
    <source>
        <dbReference type="ARBA" id="ARBA00022771"/>
    </source>
</evidence>
<keyword evidence="3" id="KW-0862">Zinc</keyword>
<evidence type="ECO:0000256" key="3">
    <source>
        <dbReference type="ARBA" id="ARBA00022833"/>
    </source>
</evidence>
<dbReference type="CDD" id="cd16461">
    <property type="entry name" value="RING-H2_EL5-like"/>
    <property type="match status" value="1"/>
</dbReference>
<proteinExistence type="predicted"/>
<dbReference type="EMBL" id="JRKL02001563">
    <property type="protein sequence ID" value="KAF3963306.1"/>
    <property type="molecule type" value="Genomic_DNA"/>
</dbReference>
<evidence type="ECO:0000313" key="8">
    <source>
        <dbReference type="EMBL" id="KAF3963306.1"/>
    </source>
</evidence>
<dbReference type="InterPro" id="IPR013083">
    <property type="entry name" value="Znf_RING/FYVE/PHD"/>
</dbReference>
<keyword evidence="2 4" id="KW-0863">Zinc-finger</keyword>
<name>A0A8J4R099_9ROSI</name>
<accession>A0A8J4R099</accession>
<dbReference type="Gene3D" id="3.30.40.10">
    <property type="entry name" value="Zinc/RING finger domain, C3HC4 (zinc finger)"/>
    <property type="match status" value="1"/>
</dbReference>
<evidence type="ECO:0000256" key="4">
    <source>
        <dbReference type="PROSITE-ProRule" id="PRU00175"/>
    </source>
</evidence>
<organism evidence="8 9">
    <name type="scientific">Castanea mollissima</name>
    <name type="common">Chinese chestnut</name>
    <dbReference type="NCBI Taxonomy" id="60419"/>
    <lineage>
        <taxon>Eukaryota</taxon>
        <taxon>Viridiplantae</taxon>
        <taxon>Streptophyta</taxon>
        <taxon>Embryophyta</taxon>
        <taxon>Tracheophyta</taxon>
        <taxon>Spermatophyta</taxon>
        <taxon>Magnoliopsida</taxon>
        <taxon>eudicotyledons</taxon>
        <taxon>Gunneridae</taxon>
        <taxon>Pentapetalae</taxon>
        <taxon>rosids</taxon>
        <taxon>fabids</taxon>
        <taxon>Fagales</taxon>
        <taxon>Fagaceae</taxon>
        <taxon>Castanea</taxon>
    </lineage>
</organism>
<keyword evidence="1" id="KW-0479">Metal-binding</keyword>
<feature type="compositionally biased region" description="Polar residues" evidence="5">
    <location>
        <begin position="243"/>
        <end position="253"/>
    </location>
</feature>
<keyword evidence="6" id="KW-0472">Membrane</keyword>
<dbReference type="PANTHER" id="PTHR45798">
    <property type="entry name" value="RING-H2 FINGER PROTEIN ATL61-RELATED-RELATED"/>
    <property type="match status" value="1"/>
</dbReference>
<dbReference type="GO" id="GO:0008270">
    <property type="term" value="F:zinc ion binding"/>
    <property type="evidence" value="ECO:0007669"/>
    <property type="project" value="UniProtKB-KW"/>
</dbReference>
<sequence length="253" mass="26016">MTRSIIKRTLVGGNGTTTKITAPSPPTVVAAPPPEALTVESDFVVILAALLCALICVVGLIAVARCAWLRRGGTSTGSGNRSPPRSLANKGVKKKVLQSLPKYTYGHGGSTKMGVVAGGGDGDGDGDGHGSGGECAICLGDFEKGEEIRVLPQCGHAFHVSCIDTWLASHSSCPSCRQILVLVNANAARCHKCGQFPASAINTIHDPPPHPPPQPQPQPQSDQTNFNAAAAATSSSSSSSSSFINLNIPSFLP</sequence>
<feature type="region of interest" description="Disordered" evidence="5">
    <location>
        <begin position="73"/>
        <end position="93"/>
    </location>
</feature>
<evidence type="ECO:0000256" key="5">
    <source>
        <dbReference type="SAM" id="MobiDB-lite"/>
    </source>
</evidence>
<gene>
    <name evidence="8" type="ORF">CMV_012301</name>
</gene>
<keyword evidence="6" id="KW-0812">Transmembrane</keyword>
<evidence type="ECO:0000256" key="1">
    <source>
        <dbReference type="ARBA" id="ARBA00022723"/>
    </source>
</evidence>
<feature type="region of interest" description="Disordered" evidence="5">
    <location>
        <begin position="201"/>
        <end position="253"/>
    </location>
</feature>
<dbReference type="PANTHER" id="PTHR45798:SF101">
    <property type="entry name" value="RING-H2 FINGER PROTEIN ATL8-RELATED"/>
    <property type="match status" value="1"/>
</dbReference>
<feature type="compositionally biased region" description="Low complexity" evidence="5">
    <location>
        <begin position="228"/>
        <end position="242"/>
    </location>
</feature>
<dbReference type="InterPro" id="IPR001841">
    <property type="entry name" value="Znf_RING"/>
</dbReference>
<dbReference type="Proteomes" id="UP000737018">
    <property type="component" value="Unassembled WGS sequence"/>
</dbReference>
<evidence type="ECO:0000259" key="7">
    <source>
        <dbReference type="PROSITE" id="PS50089"/>
    </source>
</evidence>
<dbReference type="OrthoDB" id="8062037at2759"/>
<dbReference type="InterPro" id="IPR052788">
    <property type="entry name" value="RING-type_E3_ligase_ATL"/>
</dbReference>
<dbReference type="Pfam" id="PF13639">
    <property type="entry name" value="zf-RING_2"/>
    <property type="match status" value="1"/>
</dbReference>
<dbReference type="AlphaFoldDB" id="A0A8J4R099"/>
<evidence type="ECO:0000313" key="9">
    <source>
        <dbReference type="Proteomes" id="UP000737018"/>
    </source>
</evidence>
<keyword evidence="9" id="KW-1185">Reference proteome</keyword>